<accession>K1UAS0</accession>
<dbReference type="EMBL" id="AJWY01002868">
    <property type="protein sequence ID" value="EKC77104.1"/>
    <property type="molecule type" value="Genomic_DNA"/>
</dbReference>
<gene>
    <name evidence="1" type="ORF">LEA_04348</name>
</gene>
<sequence>MNYSAMIQNRKSVHAFREKEVPSEAIGQLRSYYEKTCPRLVPEIATELIVLDKDAQPALESS</sequence>
<proteinExistence type="predicted"/>
<dbReference type="AlphaFoldDB" id="K1UAS0"/>
<reference evidence="1" key="1">
    <citation type="journal article" date="2013" name="Environ. Microbiol.">
        <title>Microbiota from the distal guts of lean and obese adolescents exhibit partial functional redundancy besides clear differences in community structure.</title>
        <authorList>
            <person name="Ferrer M."/>
            <person name="Ruiz A."/>
            <person name="Lanza F."/>
            <person name="Haange S.B."/>
            <person name="Oberbach A."/>
            <person name="Till H."/>
            <person name="Bargiela R."/>
            <person name="Campoy C."/>
            <person name="Segura M.T."/>
            <person name="Richter M."/>
            <person name="von Bergen M."/>
            <person name="Seifert J."/>
            <person name="Suarez A."/>
        </authorList>
    </citation>
    <scope>NUCLEOTIDE SEQUENCE</scope>
</reference>
<protein>
    <submittedName>
        <fullName evidence="1">Nitroreductase family</fullName>
    </submittedName>
</protein>
<name>K1UAS0_9ZZZZ</name>
<feature type="non-terminal residue" evidence="1">
    <location>
        <position position="62"/>
    </location>
</feature>
<evidence type="ECO:0000313" key="1">
    <source>
        <dbReference type="EMBL" id="EKC77104.1"/>
    </source>
</evidence>
<comment type="caution">
    <text evidence="1">The sequence shown here is derived from an EMBL/GenBank/DDBJ whole genome shotgun (WGS) entry which is preliminary data.</text>
</comment>
<organism evidence="1">
    <name type="scientific">human gut metagenome</name>
    <dbReference type="NCBI Taxonomy" id="408170"/>
    <lineage>
        <taxon>unclassified sequences</taxon>
        <taxon>metagenomes</taxon>
        <taxon>organismal metagenomes</taxon>
    </lineage>
</organism>